<keyword evidence="2" id="KW-1185">Reference proteome</keyword>
<dbReference type="InterPro" id="IPR012340">
    <property type="entry name" value="NA-bd_OB-fold"/>
</dbReference>
<evidence type="ECO:0000313" key="1">
    <source>
        <dbReference type="EMBL" id="KAG6471921.1"/>
    </source>
</evidence>
<dbReference type="Gene3D" id="2.40.50.140">
    <property type="entry name" value="Nucleic acid-binding proteins"/>
    <property type="match status" value="1"/>
</dbReference>
<accession>A0A8J5EU53</accession>
<dbReference type="Proteomes" id="UP000734854">
    <property type="component" value="Unassembled WGS sequence"/>
</dbReference>
<evidence type="ECO:0000313" key="2">
    <source>
        <dbReference type="Proteomes" id="UP000734854"/>
    </source>
</evidence>
<comment type="caution">
    <text evidence="1">The sequence shown here is derived from an EMBL/GenBank/DDBJ whole genome shotgun (WGS) entry which is preliminary data.</text>
</comment>
<proteinExistence type="predicted"/>
<dbReference type="AlphaFoldDB" id="A0A8J5EU53"/>
<name>A0A8J5EU53_ZINOF</name>
<dbReference type="EMBL" id="JACMSC010000020">
    <property type="protein sequence ID" value="KAG6471921.1"/>
    <property type="molecule type" value="Genomic_DNA"/>
</dbReference>
<gene>
    <name evidence="1" type="ORF">ZIOFF_069374</name>
</gene>
<sequence>MSTITTLYASSLFDFFFFFFITLIPPPPPVLVINMTTINPVVFWKTRAYDFLSLSIHIHPNSPSSFTTRRGRPVLLIETVGRVVSVQRTDETLTIRVYNGSGSIPCILFL</sequence>
<reference evidence="1 2" key="1">
    <citation type="submission" date="2020-08" db="EMBL/GenBank/DDBJ databases">
        <title>Plant Genome Project.</title>
        <authorList>
            <person name="Zhang R.-G."/>
        </authorList>
    </citation>
    <scope>NUCLEOTIDE SEQUENCE [LARGE SCALE GENOMIC DNA]</scope>
    <source>
        <tissue evidence="1">Rhizome</tissue>
    </source>
</reference>
<protein>
    <submittedName>
        <fullName evidence="1">Uncharacterized protein</fullName>
    </submittedName>
</protein>
<organism evidence="1 2">
    <name type="scientific">Zingiber officinale</name>
    <name type="common">Ginger</name>
    <name type="synonym">Amomum zingiber</name>
    <dbReference type="NCBI Taxonomy" id="94328"/>
    <lineage>
        <taxon>Eukaryota</taxon>
        <taxon>Viridiplantae</taxon>
        <taxon>Streptophyta</taxon>
        <taxon>Embryophyta</taxon>
        <taxon>Tracheophyta</taxon>
        <taxon>Spermatophyta</taxon>
        <taxon>Magnoliopsida</taxon>
        <taxon>Liliopsida</taxon>
        <taxon>Zingiberales</taxon>
        <taxon>Zingiberaceae</taxon>
        <taxon>Zingiber</taxon>
    </lineage>
</organism>